<proteinExistence type="predicted"/>
<dbReference type="Proteomes" id="UP001497480">
    <property type="component" value="Unassembled WGS sequence"/>
</dbReference>
<evidence type="ECO:0000313" key="2">
    <source>
        <dbReference type="EMBL" id="CAL0324981.1"/>
    </source>
</evidence>
<dbReference type="SUPFAM" id="SSF117281">
    <property type="entry name" value="Kelch motif"/>
    <property type="match status" value="1"/>
</dbReference>
<reference evidence="2 3" key="1">
    <citation type="submission" date="2024-03" db="EMBL/GenBank/DDBJ databases">
        <authorList>
            <person name="Martinez-Hernandez J."/>
        </authorList>
    </citation>
    <scope>NUCLEOTIDE SEQUENCE [LARGE SCALE GENOMIC DNA]</scope>
</reference>
<organism evidence="2 3">
    <name type="scientific">Lupinus luteus</name>
    <name type="common">European yellow lupine</name>
    <dbReference type="NCBI Taxonomy" id="3873"/>
    <lineage>
        <taxon>Eukaryota</taxon>
        <taxon>Viridiplantae</taxon>
        <taxon>Streptophyta</taxon>
        <taxon>Embryophyta</taxon>
        <taxon>Tracheophyta</taxon>
        <taxon>Spermatophyta</taxon>
        <taxon>Magnoliopsida</taxon>
        <taxon>eudicotyledons</taxon>
        <taxon>Gunneridae</taxon>
        <taxon>Pentapetalae</taxon>
        <taxon>rosids</taxon>
        <taxon>fabids</taxon>
        <taxon>Fabales</taxon>
        <taxon>Fabaceae</taxon>
        <taxon>Papilionoideae</taxon>
        <taxon>50 kb inversion clade</taxon>
        <taxon>genistoids sensu lato</taxon>
        <taxon>core genistoids</taxon>
        <taxon>Genisteae</taxon>
        <taxon>Lupinus</taxon>
    </lineage>
</organism>
<dbReference type="InterPro" id="IPR036047">
    <property type="entry name" value="F-box-like_dom_sf"/>
</dbReference>
<dbReference type="EMBL" id="CAXHTB010000018">
    <property type="protein sequence ID" value="CAL0324981.1"/>
    <property type="molecule type" value="Genomic_DNA"/>
</dbReference>
<dbReference type="GO" id="GO:0080037">
    <property type="term" value="P:negative regulation of cytokinin-activated signaling pathway"/>
    <property type="evidence" value="ECO:0007669"/>
    <property type="project" value="InterPro"/>
</dbReference>
<dbReference type="Pfam" id="PF01344">
    <property type="entry name" value="Kelch_1"/>
    <property type="match status" value="1"/>
</dbReference>
<evidence type="ECO:0000313" key="3">
    <source>
        <dbReference type="Proteomes" id="UP001497480"/>
    </source>
</evidence>
<dbReference type="GO" id="GO:2000762">
    <property type="term" value="P:regulation of phenylpropanoid metabolic process"/>
    <property type="evidence" value="ECO:0007669"/>
    <property type="project" value="InterPro"/>
</dbReference>
<dbReference type="PANTHER" id="PTHR46407:SF6">
    <property type="entry name" value="F-BOX DOMAIN-CONTAINING PROTEIN"/>
    <property type="match status" value="1"/>
</dbReference>
<sequence length="192" mass="21652">MEISDFTELILGLPNDLGLGCLTRLPNSSHRVAIRVCHQWQCLFESDKFYNHRKKTGQTRKLACLVQAHDQPKQEGERKPSDSVSPSYNIIVFDPVASSKGKLVLIGGWDPVSYEPMMAVFVYDFCFGRWRKGRDMPEKRSFFAIGLDPMTMERDKCEGVVVGDELWAVSGYGTERQGMFEGSDEVLNFGSG</sequence>
<feature type="domain" description="F-box" evidence="1">
    <location>
        <begin position="10"/>
        <end position="51"/>
    </location>
</feature>
<gene>
    <name evidence="2" type="ORF">LLUT_LOCUS26041</name>
</gene>
<comment type="caution">
    <text evidence="2">The sequence shown here is derived from an EMBL/GenBank/DDBJ whole genome shotgun (WGS) entry which is preliminary data.</text>
</comment>
<dbReference type="SUPFAM" id="SSF81383">
    <property type="entry name" value="F-box domain"/>
    <property type="match status" value="1"/>
</dbReference>
<accession>A0AAV1XTK0</accession>
<evidence type="ECO:0000259" key="1">
    <source>
        <dbReference type="Pfam" id="PF00646"/>
    </source>
</evidence>
<name>A0AAV1XTK0_LUPLU</name>
<keyword evidence="3" id="KW-1185">Reference proteome</keyword>
<dbReference type="AlphaFoldDB" id="A0AAV1XTK0"/>
<dbReference type="InterPro" id="IPR044595">
    <property type="entry name" value="KMD1-4"/>
</dbReference>
<dbReference type="InterPro" id="IPR015915">
    <property type="entry name" value="Kelch-typ_b-propeller"/>
</dbReference>
<dbReference type="InterPro" id="IPR001810">
    <property type="entry name" value="F-box_dom"/>
</dbReference>
<dbReference type="InterPro" id="IPR006652">
    <property type="entry name" value="Kelch_1"/>
</dbReference>
<dbReference type="PANTHER" id="PTHR46407">
    <property type="entry name" value="OS02G0208700 PROTEIN"/>
    <property type="match status" value="1"/>
</dbReference>
<protein>
    <recommendedName>
        <fullName evidence="1">F-box domain-containing protein</fullName>
    </recommendedName>
</protein>
<dbReference type="Pfam" id="PF00646">
    <property type="entry name" value="F-box"/>
    <property type="match status" value="1"/>
</dbReference>
<dbReference type="Gene3D" id="2.120.10.80">
    <property type="entry name" value="Kelch-type beta propeller"/>
    <property type="match status" value="1"/>
</dbReference>